<dbReference type="InterPro" id="IPR024604">
    <property type="entry name" value="GSG2_C"/>
</dbReference>
<dbReference type="GO" id="GO:0004674">
    <property type="term" value="F:protein serine/threonine kinase activity"/>
    <property type="evidence" value="ECO:0007669"/>
    <property type="project" value="UniProtKB-KW"/>
</dbReference>
<comment type="catalytic activity">
    <reaction evidence="7">
        <text>L-threonyl-[protein] + ATP = O-phospho-L-threonyl-[protein] + ADP + H(+)</text>
        <dbReference type="Rhea" id="RHEA:46608"/>
        <dbReference type="Rhea" id="RHEA-COMP:11060"/>
        <dbReference type="Rhea" id="RHEA-COMP:11605"/>
        <dbReference type="ChEBI" id="CHEBI:15378"/>
        <dbReference type="ChEBI" id="CHEBI:30013"/>
        <dbReference type="ChEBI" id="CHEBI:30616"/>
        <dbReference type="ChEBI" id="CHEBI:61977"/>
        <dbReference type="ChEBI" id="CHEBI:456216"/>
        <dbReference type="EC" id="2.7.11.1"/>
    </reaction>
</comment>
<feature type="domain" description="Protein kinase" evidence="10">
    <location>
        <begin position="82"/>
        <end position="398"/>
    </location>
</feature>
<evidence type="ECO:0000256" key="9">
    <source>
        <dbReference type="PROSITE-ProRule" id="PRU10141"/>
    </source>
</evidence>
<dbReference type="InterPro" id="IPR017441">
    <property type="entry name" value="Protein_kinase_ATP_BS"/>
</dbReference>
<keyword evidence="4 9" id="KW-0547">Nucleotide-binding</keyword>
<dbReference type="SMART" id="SM01331">
    <property type="entry name" value="DUF3635"/>
    <property type="match status" value="1"/>
</dbReference>
<keyword evidence="12" id="KW-1185">Reference proteome</keyword>
<dbReference type="PROSITE" id="PS00107">
    <property type="entry name" value="PROTEIN_KINASE_ATP"/>
    <property type="match status" value="1"/>
</dbReference>
<reference evidence="11 12" key="1">
    <citation type="submission" date="2024-05" db="EMBL/GenBank/DDBJ databases">
        <title>Genetic variation in Jamaican populations of the coffee berry borer (Hypothenemus hampei).</title>
        <authorList>
            <person name="Errbii M."/>
            <person name="Myrie A."/>
        </authorList>
    </citation>
    <scope>NUCLEOTIDE SEQUENCE [LARGE SCALE GENOMIC DNA]</scope>
    <source>
        <strain evidence="11">JA-Hopewell-2020-01-JO</strain>
        <tissue evidence="11">Whole body</tissue>
    </source>
</reference>
<evidence type="ECO:0000256" key="5">
    <source>
        <dbReference type="ARBA" id="ARBA00022777"/>
    </source>
</evidence>
<evidence type="ECO:0000256" key="7">
    <source>
        <dbReference type="ARBA" id="ARBA00047899"/>
    </source>
</evidence>
<evidence type="ECO:0000313" key="11">
    <source>
        <dbReference type="EMBL" id="KAL1491946.1"/>
    </source>
</evidence>
<dbReference type="PANTHER" id="PTHR24419:SF18">
    <property type="entry name" value="SERINE_THREONINE-PROTEIN KINASE HASPIN"/>
    <property type="match status" value="1"/>
</dbReference>
<dbReference type="AlphaFoldDB" id="A0ABD1EBA7"/>
<evidence type="ECO:0000256" key="6">
    <source>
        <dbReference type="ARBA" id="ARBA00022840"/>
    </source>
</evidence>
<evidence type="ECO:0000256" key="4">
    <source>
        <dbReference type="ARBA" id="ARBA00022741"/>
    </source>
</evidence>
<organism evidence="11 12">
    <name type="scientific">Hypothenemus hampei</name>
    <name type="common">Coffee berry borer</name>
    <dbReference type="NCBI Taxonomy" id="57062"/>
    <lineage>
        <taxon>Eukaryota</taxon>
        <taxon>Metazoa</taxon>
        <taxon>Ecdysozoa</taxon>
        <taxon>Arthropoda</taxon>
        <taxon>Hexapoda</taxon>
        <taxon>Insecta</taxon>
        <taxon>Pterygota</taxon>
        <taxon>Neoptera</taxon>
        <taxon>Endopterygota</taxon>
        <taxon>Coleoptera</taxon>
        <taxon>Polyphaga</taxon>
        <taxon>Cucujiformia</taxon>
        <taxon>Curculionidae</taxon>
        <taxon>Scolytinae</taxon>
        <taxon>Hypothenemus</taxon>
    </lineage>
</organism>
<evidence type="ECO:0000256" key="1">
    <source>
        <dbReference type="ARBA" id="ARBA00012513"/>
    </source>
</evidence>
<dbReference type="Proteomes" id="UP001566132">
    <property type="component" value="Unassembled WGS sequence"/>
</dbReference>
<accession>A0ABD1EBA7</accession>
<dbReference type="GO" id="GO:0005524">
    <property type="term" value="F:ATP binding"/>
    <property type="evidence" value="ECO:0007669"/>
    <property type="project" value="UniProtKB-UniRule"/>
</dbReference>
<comment type="catalytic activity">
    <reaction evidence="8">
        <text>L-seryl-[protein] + ATP = O-phospho-L-seryl-[protein] + ADP + H(+)</text>
        <dbReference type="Rhea" id="RHEA:17989"/>
        <dbReference type="Rhea" id="RHEA-COMP:9863"/>
        <dbReference type="Rhea" id="RHEA-COMP:11604"/>
        <dbReference type="ChEBI" id="CHEBI:15378"/>
        <dbReference type="ChEBI" id="CHEBI:29999"/>
        <dbReference type="ChEBI" id="CHEBI:30616"/>
        <dbReference type="ChEBI" id="CHEBI:83421"/>
        <dbReference type="ChEBI" id="CHEBI:456216"/>
        <dbReference type="EC" id="2.7.11.1"/>
    </reaction>
</comment>
<dbReference type="EMBL" id="JBDJPC010000009">
    <property type="protein sequence ID" value="KAL1491946.1"/>
    <property type="molecule type" value="Genomic_DNA"/>
</dbReference>
<dbReference type="EC" id="2.7.11.1" evidence="1"/>
<dbReference type="InterPro" id="IPR000719">
    <property type="entry name" value="Prot_kinase_dom"/>
</dbReference>
<feature type="binding site" evidence="9">
    <location>
        <position position="110"/>
    </location>
    <ligand>
        <name>ATP</name>
        <dbReference type="ChEBI" id="CHEBI:30616"/>
    </ligand>
</feature>
<sequence length="398" mass="45511">MPLNELRKSSENYLLAHDPFLGDVKKSTSVEPHSGQDSQGIGGVSLTARYLIYKHLLSLVNVQDFPQIEPTNFEKCYPKSLTQHCHKIGEGLYGEVFLYRRPIGGTTVMKVIPIGGTQTVNGENQKKWKEVLSEIIIATELSNLKYSRTDNQTSGFVEVTNIQCVQGKYPEALLNLWDLYKETKGSINESPEIFEDDQLYLVLETNYAGCPVASFPFIHAAQAFSMFLQIAFALAIAEDELQFEHRDLHLGNILLTQVSTNEKITYRFRGKEIKICSYGVKVTMIDFTMSRITLDNVNIFVDLSNDCGVFNGSGDYQYEIYKLMQQKNGNEWSHFEPYSNVLWLSYILDKTVTTLRYEDTNCKLHRKYMNKLKELNLEMLGHDSARDFVCNLFGNKIF</sequence>
<evidence type="ECO:0000256" key="8">
    <source>
        <dbReference type="ARBA" id="ARBA00048679"/>
    </source>
</evidence>
<gene>
    <name evidence="11" type="ORF">ABEB36_012462</name>
</gene>
<keyword evidence="6 9" id="KW-0067">ATP-binding</keyword>
<evidence type="ECO:0000259" key="10">
    <source>
        <dbReference type="PROSITE" id="PS50011"/>
    </source>
</evidence>
<dbReference type="Gene3D" id="1.10.510.10">
    <property type="entry name" value="Transferase(Phosphotransferase) domain 1"/>
    <property type="match status" value="1"/>
</dbReference>
<proteinExistence type="predicted"/>
<dbReference type="Pfam" id="PF12330">
    <property type="entry name" value="Haspin_kinase"/>
    <property type="match status" value="1"/>
</dbReference>
<dbReference type="InterPro" id="IPR011009">
    <property type="entry name" value="Kinase-like_dom_sf"/>
</dbReference>
<keyword evidence="5" id="KW-0418">Kinase</keyword>
<dbReference type="GO" id="GO:0035173">
    <property type="term" value="F:histone kinase activity"/>
    <property type="evidence" value="ECO:0007669"/>
    <property type="project" value="UniProtKB-ARBA"/>
</dbReference>
<comment type="caution">
    <text evidence="11">The sequence shown here is derived from an EMBL/GenBank/DDBJ whole genome shotgun (WGS) entry which is preliminary data.</text>
</comment>
<dbReference type="Gene3D" id="3.30.200.20">
    <property type="entry name" value="Phosphorylase Kinase, domain 1"/>
    <property type="match status" value="1"/>
</dbReference>
<evidence type="ECO:0000256" key="2">
    <source>
        <dbReference type="ARBA" id="ARBA00022527"/>
    </source>
</evidence>
<dbReference type="SUPFAM" id="SSF56112">
    <property type="entry name" value="Protein kinase-like (PK-like)"/>
    <property type="match status" value="1"/>
</dbReference>
<evidence type="ECO:0000256" key="3">
    <source>
        <dbReference type="ARBA" id="ARBA00022679"/>
    </source>
</evidence>
<name>A0ABD1EBA7_HYPHA</name>
<keyword evidence="2" id="KW-0723">Serine/threonine-protein kinase</keyword>
<dbReference type="PANTHER" id="PTHR24419">
    <property type="entry name" value="INTERLEUKIN-1 RECEPTOR-ASSOCIATED KINASE"/>
    <property type="match status" value="1"/>
</dbReference>
<dbReference type="PROSITE" id="PS50011">
    <property type="entry name" value="PROTEIN_KINASE_DOM"/>
    <property type="match status" value="1"/>
</dbReference>
<evidence type="ECO:0000313" key="12">
    <source>
        <dbReference type="Proteomes" id="UP001566132"/>
    </source>
</evidence>
<keyword evidence="3" id="KW-0808">Transferase</keyword>
<protein>
    <recommendedName>
        <fullName evidence="1">non-specific serine/threonine protein kinase</fullName>
        <ecNumber evidence="1">2.7.11.1</ecNumber>
    </recommendedName>
</protein>